<protein>
    <submittedName>
        <fullName evidence="1">Uncharacterized protein</fullName>
    </submittedName>
</protein>
<dbReference type="Proteomes" id="UP000193010">
    <property type="component" value="Unassembled WGS sequence"/>
</dbReference>
<sequence>MLGVATSGRQVLDAGSRYLVTKLSEEQATSPELAIAVRNLATAYQELAISYLNDLTNSDAQLQPVLQAADDASATIERLCK</sequence>
<name>A0A1X1UGW3_MYCFL</name>
<evidence type="ECO:0000313" key="1">
    <source>
        <dbReference type="EMBL" id="ORV55909.1"/>
    </source>
</evidence>
<reference evidence="1 2" key="1">
    <citation type="submission" date="2016-01" db="EMBL/GenBank/DDBJ databases">
        <title>The new phylogeny of the genus Mycobacterium.</title>
        <authorList>
            <person name="Tarcisio F."/>
            <person name="Conor M."/>
            <person name="Antonella G."/>
            <person name="Elisabetta G."/>
            <person name="Giulia F.S."/>
            <person name="Sara T."/>
            <person name="Anna F."/>
            <person name="Clotilde B."/>
            <person name="Roberto B."/>
            <person name="Veronica D.S."/>
            <person name="Fabio R."/>
            <person name="Monica P."/>
            <person name="Olivier J."/>
            <person name="Enrico T."/>
            <person name="Nicola S."/>
        </authorList>
    </citation>
    <scope>NUCLEOTIDE SEQUENCE [LARGE SCALE GENOMIC DNA]</scope>
    <source>
        <strain evidence="1 2">DSM 44852</strain>
    </source>
</reference>
<comment type="caution">
    <text evidence="1">The sequence shown here is derived from an EMBL/GenBank/DDBJ whole genome shotgun (WGS) entry which is preliminary data.</text>
</comment>
<keyword evidence="2" id="KW-1185">Reference proteome</keyword>
<accession>A0A1X1UGW3</accession>
<evidence type="ECO:0000313" key="2">
    <source>
        <dbReference type="Proteomes" id="UP000193010"/>
    </source>
</evidence>
<dbReference type="AlphaFoldDB" id="A0A1X1UGW3"/>
<proteinExistence type="predicted"/>
<gene>
    <name evidence="1" type="ORF">AWC05_12110</name>
</gene>
<organism evidence="1 2">
    <name type="scientific">Mycobacterium florentinum</name>
    <dbReference type="NCBI Taxonomy" id="292462"/>
    <lineage>
        <taxon>Bacteria</taxon>
        <taxon>Bacillati</taxon>
        <taxon>Actinomycetota</taxon>
        <taxon>Actinomycetes</taxon>
        <taxon>Mycobacteriales</taxon>
        <taxon>Mycobacteriaceae</taxon>
        <taxon>Mycobacterium</taxon>
        <taxon>Mycobacterium simiae complex</taxon>
    </lineage>
</organism>
<dbReference type="EMBL" id="LQOV01000006">
    <property type="protein sequence ID" value="ORV55909.1"/>
    <property type="molecule type" value="Genomic_DNA"/>
</dbReference>